<comment type="caution">
    <text evidence="1">The sequence shown here is derived from an EMBL/GenBank/DDBJ whole genome shotgun (WGS) entry which is preliminary data.</text>
</comment>
<keyword evidence="2" id="KW-1185">Reference proteome</keyword>
<proteinExistence type="predicted"/>
<dbReference type="EMBL" id="NJHN03000129">
    <property type="protein sequence ID" value="KAH9412625.1"/>
    <property type="molecule type" value="Genomic_DNA"/>
</dbReference>
<organism evidence="1 2">
    <name type="scientific">Dermatophagoides pteronyssinus</name>
    <name type="common">European house dust mite</name>
    <dbReference type="NCBI Taxonomy" id="6956"/>
    <lineage>
        <taxon>Eukaryota</taxon>
        <taxon>Metazoa</taxon>
        <taxon>Ecdysozoa</taxon>
        <taxon>Arthropoda</taxon>
        <taxon>Chelicerata</taxon>
        <taxon>Arachnida</taxon>
        <taxon>Acari</taxon>
        <taxon>Acariformes</taxon>
        <taxon>Sarcoptiformes</taxon>
        <taxon>Astigmata</taxon>
        <taxon>Psoroptidia</taxon>
        <taxon>Analgoidea</taxon>
        <taxon>Pyroglyphidae</taxon>
        <taxon>Dermatophagoidinae</taxon>
        <taxon>Dermatophagoides</taxon>
    </lineage>
</organism>
<protein>
    <submittedName>
        <fullName evidence="1">Uncharacterized protein</fullName>
    </submittedName>
</protein>
<reference evidence="1 2" key="2">
    <citation type="journal article" date="2022" name="Mol. Biol. Evol.">
        <title>Comparative Genomics Reveals Insights into the Divergent Evolution of Astigmatic Mites and Household Pest Adaptations.</title>
        <authorList>
            <person name="Xiong Q."/>
            <person name="Wan A.T."/>
            <person name="Liu X."/>
            <person name="Fung C.S."/>
            <person name="Xiao X."/>
            <person name="Malainual N."/>
            <person name="Hou J."/>
            <person name="Wang L."/>
            <person name="Wang M."/>
            <person name="Yang K.Y."/>
            <person name="Cui Y."/>
            <person name="Leung E.L."/>
            <person name="Nong W."/>
            <person name="Shin S.K."/>
            <person name="Au S.W."/>
            <person name="Jeong K.Y."/>
            <person name="Chew F.T."/>
            <person name="Hui J.H."/>
            <person name="Leung T.F."/>
            <person name="Tungtrongchitr A."/>
            <person name="Zhong N."/>
            <person name="Liu Z."/>
            <person name="Tsui S.K."/>
        </authorList>
    </citation>
    <scope>NUCLEOTIDE SEQUENCE [LARGE SCALE GENOMIC DNA]</scope>
    <source>
        <strain evidence="1">Derp</strain>
    </source>
</reference>
<evidence type="ECO:0000313" key="1">
    <source>
        <dbReference type="EMBL" id="KAH9412625.1"/>
    </source>
</evidence>
<dbReference type="Proteomes" id="UP000887458">
    <property type="component" value="Unassembled WGS sequence"/>
</dbReference>
<accession>A0ABQ8IQL6</accession>
<sequence>MKNKNLDLVFFGKSEDLSKKKKSKKCVAISIQIVSKINRSNEEKNNIKPMLPTYLYFCIFKLSDFLKSTKIFCQIQKSTKSRKYTRCWWPKINQ</sequence>
<name>A0ABQ8IQL6_DERPT</name>
<gene>
    <name evidence="1" type="ORF">DERP_006588</name>
</gene>
<reference evidence="1 2" key="1">
    <citation type="journal article" date="2018" name="J. Allergy Clin. Immunol.">
        <title>High-quality assembly of Dermatophagoides pteronyssinus genome and transcriptome reveals a wide range of novel allergens.</title>
        <authorList>
            <person name="Liu X.Y."/>
            <person name="Yang K.Y."/>
            <person name="Wang M.Q."/>
            <person name="Kwok J.S."/>
            <person name="Zeng X."/>
            <person name="Yang Z."/>
            <person name="Xiao X.J."/>
            <person name="Lau C.P."/>
            <person name="Li Y."/>
            <person name="Huang Z.M."/>
            <person name="Ba J.G."/>
            <person name="Yim A.K."/>
            <person name="Ouyang C.Y."/>
            <person name="Ngai S.M."/>
            <person name="Chan T.F."/>
            <person name="Leung E.L."/>
            <person name="Liu L."/>
            <person name="Liu Z.G."/>
            <person name="Tsui S.K."/>
        </authorList>
    </citation>
    <scope>NUCLEOTIDE SEQUENCE [LARGE SCALE GENOMIC DNA]</scope>
    <source>
        <strain evidence="1">Derp</strain>
    </source>
</reference>
<evidence type="ECO:0000313" key="2">
    <source>
        <dbReference type="Proteomes" id="UP000887458"/>
    </source>
</evidence>